<dbReference type="SUPFAM" id="SSF103657">
    <property type="entry name" value="BAR/IMD domain-like"/>
    <property type="match status" value="1"/>
</dbReference>
<organism evidence="2 3">
    <name type="scientific">Grifola frondosa</name>
    <name type="common">Maitake</name>
    <name type="synonym">Polyporus frondosus</name>
    <dbReference type="NCBI Taxonomy" id="5627"/>
    <lineage>
        <taxon>Eukaryota</taxon>
        <taxon>Fungi</taxon>
        <taxon>Dikarya</taxon>
        <taxon>Basidiomycota</taxon>
        <taxon>Agaricomycotina</taxon>
        <taxon>Agaricomycetes</taxon>
        <taxon>Polyporales</taxon>
        <taxon>Grifolaceae</taxon>
        <taxon>Grifola</taxon>
    </lineage>
</organism>
<dbReference type="InterPro" id="IPR027267">
    <property type="entry name" value="AH/BAR_dom_sf"/>
</dbReference>
<proteinExistence type="predicted"/>
<gene>
    <name evidence="2" type="primary">imp2_1</name>
    <name evidence="1" type="synonym">imp2_0</name>
    <name evidence="2" type="ORF">A0H81_06543</name>
    <name evidence="1" type="ORF">A0H81_14812</name>
</gene>
<sequence>VSTMSLSKYARSGSSDFVNRSLNFCNVIWGLGDEGIEVLFACMCGAMRTMEELGNFWKERCMQIQAGYIQVFTEMWGEYRGARAACVTGDTLARDGQVGSSHLLIIQQIKMEGQTAAFLHKHTYQVPIEKEFKMKQMQELYVNKAWEKYELDCMRINSYTAQSMLMQGKNLEKIQLKLEWVQQTVQVNEHGYVPERMVLTRISLCIKSSLNSVQRRHGPEAQTQ</sequence>
<dbReference type="AlphaFoldDB" id="A0A1C7MAW8"/>
<dbReference type="Gene3D" id="1.20.1270.60">
    <property type="entry name" value="Arfaptin homology (AH) domain/BAR domain"/>
    <property type="match status" value="1"/>
</dbReference>
<evidence type="ECO:0000313" key="1">
    <source>
        <dbReference type="EMBL" id="OBZ65201.1"/>
    </source>
</evidence>
<accession>A0A1C7MAW8</accession>
<dbReference type="EMBL" id="LUGG01000049">
    <property type="protein sequence ID" value="OBZ65201.1"/>
    <property type="molecule type" value="Genomic_DNA"/>
</dbReference>
<keyword evidence="3" id="KW-1185">Reference proteome</keyword>
<evidence type="ECO:0000313" key="2">
    <source>
        <dbReference type="EMBL" id="OBZ73549.1"/>
    </source>
</evidence>
<dbReference type="EMBL" id="LUGG01000006">
    <property type="protein sequence ID" value="OBZ73549.1"/>
    <property type="molecule type" value="Genomic_DNA"/>
</dbReference>
<dbReference type="STRING" id="5627.A0A1C7MAW8"/>
<comment type="caution">
    <text evidence="2">The sequence shown here is derived from an EMBL/GenBank/DDBJ whole genome shotgun (WGS) entry which is preliminary data.</text>
</comment>
<dbReference type="OrthoDB" id="19092at2759"/>
<reference evidence="2 3" key="1">
    <citation type="submission" date="2016-03" db="EMBL/GenBank/DDBJ databases">
        <title>Whole genome sequencing of Grifola frondosa 9006-11.</title>
        <authorList>
            <person name="Min B."/>
            <person name="Park H."/>
            <person name="Kim J.-G."/>
            <person name="Cho H."/>
            <person name="Oh Y.-L."/>
            <person name="Kong W.-S."/>
            <person name="Choi I.-G."/>
        </authorList>
    </citation>
    <scope>NUCLEOTIDE SEQUENCE [LARGE SCALE GENOMIC DNA]</scope>
    <source>
        <strain evidence="2 3">9006-11</strain>
    </source>
</reference>
<evidence type="ECO:0000313" key="3">
    <source>
        <dbReference type="Proteomes" id="UP000092993"/>
    </source>
</evidence>
<feature type="non-terminal residue" evidence="2">
    <location>
        <position position="1"/>
    </location>
</feature>
<feature type="non-terminal residue" evidence="2">
    <location>
        <position position="224"/>
    </location>
</feature>
<name>A0A1C7MAW8_GRIFR</name>
<dbReference type="Proteomes" id="UP000092993">
    <property type="component" value="Unassembled WGS sequence"/>
</dbReference>
<protein>
    <submittedName>
        <fullName evidence="2">Septation protein imp2</fullName>
    </submittedName>
</protein>